<accession>A0ABT2ZI90</accession>
<dbReference type="RefSeq" id="WP_263738047.1">
    <property type="nucleotide sequence ID" value="NZ_JAOWKZ010000001.1"/>
</dbReference>
<evidence type="ECO:0000313" key="1">
    <source>
        <dbReference type="EMBL" id="MCV2870844.1"/>
    </source>
</evidence>
<comment type="caution">
    <text evidence="1">The sequence shown here is derived from an EMBL/GenBank/DDBJ whole genome shotgun (WGS) entry which is preliminary data.</text>
</comment>
<gene>
    <name evidence="1" type="ORF">OEZ71_00880</name>
</gene>
<dbReference type="Proteomes" id="UP001652564">
    <property type="component" value="Unassembled WGS sequence"/>
</dbReference>
<evidence type="ECO:0000313" key="2">
    <source>
        <dbReference type="Proteomes" id="UP001652564"/>
    </source>
</evidence>
<keyword evidence="2" id="KW-1185">Reference proteome</keyword>
<sequence>MTTESYEILVHAGAHCCEAEDFQRFIGVNRDAIIAAGYDLAYPGRGGAPGGTFDCAFPEPRHVGLAAEAFSSQMTDAIPAPDEGRRGLILSEHDLAGRMASLLNGRFYPAARSRAEVLRSALGQPVDHLVIAVVPYDALYVGAWRRFALDRLVEPFAEYATAMANFSGGWVEVVEALRDGLEASRVTVLATRPHPLEIMAHLVPGLRLNDPLMSASAPPVTDSAVAMIQRHYRQGARFAPGQRDRILAFHSRQPQTGIEQGFAGLQLADLRGRYVADLDTLARIPGVDLIGGAMPAVAAE</sequence>
<dbReference type="EMBL" id="JAOWKZ010000001">
    <property type="protein sequence ID" value="MCV2870844.1"/>
    <property type="molecule type" value="Genomic_DNA"/>
</dbReference>
<name>A0ABT2ZI90_9RHOB</name>
<protein>
    <submittedName>
        <fullName evidence="1">Uncharacterized protein</fullName>
    </submittedName>
</protein>
<proteinExistence type="predicted"/>
<organism evidence="1 2">
    <name type="scientific">Albidovulum litorale</name>
    <dbReference type="NCBI Taxonomy" id="2984134"/>
    <lineage>
        <taxon>Bacteria</taxon>
        <taxon>Pseudomonadati</taxon>
        <taxon>Pseudomonadota</taxon>
        <taxon>Alphaproteobacteria</taxon>
        <taxon>Rhodobacterales</taxon>
        <taxon>Paracoccaceae</taxon>
        <taxon>Albidovulum</taxon>
    </lineage>
</organism>
<reference evidence="1 2" key="1">
    <citation type="submission" date="2022-10" db="EMBL/GenBank/DDBJ databases">
        <title>Defluviimonas sp. nov., isolated from ocean surface sediments.</title>
        <authorList>
            <person name="He W."/>
            <person name="Wang L."/>
            <person name="Zhang D.-F."/>
        </authorList>
    </citation>
    <scope>NUCLEOTIDE SEQUENCE [LARGE SCALE GENOMIC DNA]</scope>
    <source>
        <strain evidence="1 2">WL0050</strain>
    </source>
</reference>